<dbReference type="SUPFAM" id="SSF55073">
    <property type="entry name" value="Nucleotide cyclase"/>
    <property type="match status" value="1"/>
</dbReference>
<dbReference type="PANTHER" id="PTHR44757:SF2">
    <property type="entry name" value="BIOFILM ARCHITECTURE MAINTENANCE PROTEIN MBAA"/>
    <property type="match status" value="1"/>
</dbReference>
<name>I4F2K2_MODI5</name>
<evidence type="ECO:0000256" key="1">
    <source>
        <dbReference type="SAM" id="Coils"/>
    </source>
</evidence>
<dbReference type="NCBIfam" id="TIGR00254">
    <property type="entry name" value="GGDEF"/>
    <property type="match status" value="1"/>
</dbReference>
<reference evidence="5 6" key="1">
    <citation type="journal article" date="2012" name="J. Bacteriol.">
        <title>Genome Sequence of Radiation-Resistant Modestobacter marinus Strain BC501, a Representative Actinobacterium That Thrives on Calcareous Stone Surfaces.</title>
        <authorList>
            <person name="Normand P."/>
            <person name="Gury J."/>
            <person name="Pujic P."/>
            <person name="Chouaia B."/>
            <person name="Crotti E."/>
            <person name="Brusetti L."/>
            <person name="Daffonchio D."/>
            <person name="Vacherie B."/>
            <person name="Barbe V."/>
            <person name="Medigue C."/>
            <person name="Calteau A."/>
            <person name="Ghodhbane-Gtari F."/>
            <person name="Essoussi I."/>
            <person name="Nouioui I."/>
            <person name="Abbassi-Ghozzi I."/>
            <person name="Gtari M."/>
        </authorList>
    </citation>
    <scope>NUCLEOTIDE SEQUENCE [LARGE SCALE GENOMIC DNA]</scope>
    <source>
        <strain evidence="6">BC 501</strain>
    </source>
</reference>
<feature type="transmembrane region" description="Helical" evidence="2">
    <location>
        <begin position="127"/>
        <end position="151"/>
    </location>
</feature>
<dbReference type="InterPro" id="IPR035965">
    <property type="entry name" value="PAS-like_dom_sf"/>
</dbReference>
<keyword evidence="1" id="KW-0175">Coiled coil</keyword>
<evidence type="ECO:0000313" key="5">
    <source>
        <dbReference type="EMBL" id="CCH89865.1"/>
    </source>
</evidence>
<dbReference type="InterPro" id="IPR029787">
    <property type="entry name" value="Nucleotide_cyclase"/>
</dbReference>
<dbReference type="eggNOG" id="COG2200">
    <property type="taxonomic scope" value="Bacteria"/>
</dbReference>
<feature type="transmembrane region" description="Helical" evidence="2">
    <location>
        <begin position="163"/>
        <end position="184"/>
    </location>
</feature>
<feature type="domain" description="GGDEF" evidence="4">
    <location>
        <begin position="476"/>
        <end position="606"/>
    </location>
</feature>
<dbReference type="AlphaFoldDB" id="I4F2K2"/>
<evidence type="ECO:0000259" key="4">
    <source>
        <dbReference type="PROSITE" id="PS50887"/>
    </source>
</evidence>
<keyword evidence="2" id="KW-1133">Transmembrane helix</keyword>
<dbReference type="HOGENOM" id="CLU_000445_129_3_11"/>
<feature type="transmembrane region" description="Helical" evidence="2">
    <location>
        <begin position="191"/>
        <end position="209"/>
    </location>
</feature>
<dbReference type="KEGG" id="mmar:MODMU_4482"/>
<evidence type="ECO:0000259" key="3">
    <source>
        <dbReference type="PROSITE" id="PS50883"/>
    </source>
</evidence>
<dbReference type="InterPro" id="IPR052155">
    <property type="entry name" value="Biofilm_reg_signaling"/>
</dbReference>
<dbReference type="PANTHER" id="PTHR44757">
    <property type="entry name" value="DIGUANYLATE CYCLASE DGCP"/>
    <property type="match status" value="1"/>
</dbReference>
<dbReference type="Pfam" id="PF08448">
    <property type="entry name" value="PAS_4"/>
    <property type="match status" value="1"/>
</dbReference>
<dbReference type="STRING" id="477641.MODMU_4482"/>
<dbReference type="Pfam" id="PF00990">
    <property type="entry name" value="GGDEF"/>
    <property type="match status" value="1"/>
</dbReference>
<keyword evidence="2" id="KW-0812">Transmembrane</keyword>
<feature type="coiled-coil region" evidence="1">
    <location>
        <begin position="601"/>
        <end position="628"/>
    </location>
</feature>
<evidence type="ECO:0000313" key="6">
    <source>
        <dbReference type="Proteomes" id="UP000006461"/>
    </source>
</evidence>
<keyword evidence="6" id="KW-1185">Reference proteome</keyword>
<feature type="transmembrane region" description="Helical" evidence="2">
    <location>
        <begin position="221"/>
        <end position="241"/>
    </location>
</feature>
<dbReference type="Pfam" id="PF00563">
    <property type="entry name" value="EAL"/>
    <property type="match status" value="1"/>
</dbReference>
<proteinExistence type="predicted"/>
<dbReference type="SMART" id="SM00052">
    <property type="entry name" value="EAL"/>
    <property type="match status" value="1"/>
</dbReference>
<protein>
    <submittedName>
        <fullName evidence="5">Diguanylate cyclase</fullName>
    </submittedName>
</protein>
<feature type="transmembrane region" description="Helical" evidence="2">
    <location>
        <begin position="95"/>
        <end position="115"/>
    </location>
</feature>
<dbReference type="InterPro" id="IPR013656">
    <property type="entry name" value="PAS_4"/>
</dbReference>
<dbReference type="InterPro" id="IPR000160">
    <property type="entry name" value="GGDEF_dom"/>
</dbReference>
<dbReference type="CDD" id="cd00130">
    <property type="entry name" value="PAS"/>
    <property type="match status" value="1"/>
</dbReference>
<dbReference type="SUPFAM" id="SSF55785">
    <property type="entry name" value="PYP-like sensor domain (PAS domain)"/>
    <property type="match status" value="1"/>
</dbReference>
<dbReference type="EMBL" id="FO203431">
    <property type="protein sequence ID" value="CCH89865.1"/>
    <property type="molecule type" value="Genomic_DNA"/>
</dbReference>
<dbReference type="CDD" id="cd01948">
    <property type="entry name" value="EAL"/>
    <property type="match status" value="1"/>
</dbReference>
<dbReference type="PROSITE" id="PS50887">
    <property type="entry name" value="GGDEF"/>
    <property type="match status" value="1"/>
</dbReference>
<dbReference type="eggNOG" id="COG2199">
    <property type="taxonomic scope" value="Bacteria"/>
</dbReference>
<evidence type="ECO:0000256" key="2">
    <source>
        <dbReference type="SAM" id="Phobius"/>
    </source>
</evidence>
<dbReference type="InterPro" id="IPR035919">
    <property type="entry name" value="EAL_sf"/>
</dbReference>
<dbReference type="PROSITE" id="PS50883">
    <property type="entry name" value="EAL"/>
    <property type="match status" value="1"/>
</dbReference>
<dbReference type="Gene3D" id="3.20.20.450">
    <property type="entry name" value="EAL domain"/>
    <property type="match status" value="1"/>
</dbReference>
<feature type="domain" description="EAL" evidence="3">
    <location>
        <begin position="615"/>
        <end position="866"/>
    </location>
</feature>
<dbReference type="OMA" id="RDRVEWY"/>
<dbReference type="InterPro" id="IPR043128">
    <property type="entry name" value="Rev_trsase/Diguanyl_cyclase"/>
</dbReference>
<dbReference type="InterPro" id="IPR001633">
    <property type="entry name" value="EAL_dom"/>
</dbReference>
<sequence>MRRRASAEWLLAVPVLTGAAGGVAPTVAAVLLLTTALVTAALMWTRGTRLDPGAPRRGVLRGWRLLAVAVVVGLAGAGVVALVDGRSARSPSDTVGQLASLPSVLLALVALLTLITRSQLRAGGARLLTETALFFSASVVLAQVLVVGPALAGQPLTGPGRLVLELICLLTAGVLSAVLVLVAVSSGARRVTGALLLLAATAWAGARGLAVVGEDLPRSVLPGWVVGAQLAGLVLLCLAALRDPGADAVAPPSRAAVRLSLAGQLLPHLVLVVAVLVYLGVPLTGSRPTPAAGVALLCCLALTAVHRAVAARDESRVGSRLRRSEAYFRSLVRSSSDAVLILDGDLRVSWAAPSLLPPGGAAALTGRPLADVVHPDDAQAVRGWLAADAPTGLRSFRLQDAAGDWRVLEAGVSDLRADDDVQGLVLQCRDVTARLDRELELSSLAYTDPLTGLPNRAAQQTALDALLAGLADPAAEDVALLLVEVHGLAAAGEHAGRDVVDVALVEIARRLRATVRAEDQVARIGAELFSVLAHGTGDEPDRVASRCLSVIDAPVTTEAGIVDLTAVVGLAPLTAGLTVDAAGDRAELAVRDARAAGVGSLRRYRAELTAARDRREQLRLDLVDARERGELGLVWQPIVALADHRVTGVEALLRWQHPLHGDVPPEEFLPLAERAGLLVDLQRWALHSATTAAASLPGHGLELKLGVNVSAEHLAAGTLVGDVASALRASGLSPERLVVEIAESALAGRDATDDVTALRLMGVRLALDDFGSGNSSLRGLGRLPVDIIKLDRALLSRVDRDPYTRAICEAVLSLGAALRVDVVAEGVETASQLGVLQALGCGYAQGFLLARPMGLSALEDLLESHDGLLWPGIVGRVGG</sequence>
<dbReference type="NCBIfam" id="TIGR00229">
    <property type="entry name" value="sensory_box"/>
    <property type="match status" value="1"/>
</dbReference>
<dbReference type="SUPFAM" id="SSF141868">
    <property type="entry name" value="EAL domain-like"/>
    <property type="match status" value="1"/>
</dbReference>
<dbReference type="Proteomes" id="UP000006461">
    <property type="component" value="Chromosome"/>
</dbReference>
<accession>I4F2K2</accession>
<dbReference type="SMART" id="SM00267">
    <property type="entry name" value="GGDEF"/>
    <property type="match status" value="1"/>
</dbReference>
<dbReference type="Gene3D" id="3.30.70.270">
    <property type="match status" value="1"/>
</dbReference>
<dbReference type="InterPro" id="IPR000014">
    <property type="entry name" value="PAS"/>
</dbReference>
<organism evidence="5 6">
    <name type="scientific">Modestobacter italicus (strain DSM 44449 / CECT 9708 / BC 501)</name>
    <dbReference type="NCBI Taxonomy" id="2732864"/>
    <lineage>
        <taxon>Bacteria</taxon>
        <taxon>Bacillati</taxon>
        <taxon>Actinomycetota</taxon>
        <taxon>Actinomycetes</taxon>
        <taxon>Geodermatophilales</taxon>
        <taxon>Geodermatophilaceae</taxon>
        <taxon>Modestobacter</taxon>
    </lineage>
</organism>
<dbReference type="Gene3D" id="3.30.450.20">
    <property type="entry name" value="PAS domain"/>
    <property type="match status" value="1"/>
</dbReference>
<keyword evidence="2" id="KW-0472">Membrane</keyword>
<feature type="transmembrane region" description="Helical" evidence="2">
    <location>
        <begin position="65"/>
        <end position="83"/>
    </location>
</feature>
<feature type="transmembrane region" description="Helical" evidence="2">
    <location>
        <begin position="20"/>
        <end position="44"/>
    </location>
</feature>
<gene>
    <name evidence="5" type="ordered locus">MODMU_4482</name>
</gene>
<feature type="transmembrane region" description="Helical" evidence="2">
    <location>
        <begin position="261"/>
        <end position="279"/>
    </location>
</feature>